<name>B0RX98_XANCB</name>
<dbReference type="AlphaFoldDB" id="B0RX98"/>
<proteinExistence type="predicted"/>
<reference evidence="1 2" key="1">
    <citation type="journal article" date="2008" name="J. Biotechnol.">
        <title>The genome of Xanthomonas campestris pv. campestris B100 and its use for the reconstruction of metabolic pathways involved in xanthan biosynthesis.</title>
        <authorList>
            <person name="Vorholter F.J."/>
            <person name="Schneiker S."/>
            <person name="Goesmann A."/>
            <person name="Krause L."/>
            <person name="Bekel T."/>
            <person name="Kaiser O."/>
            <person name="Linke B."/>
            <person name="Patschkowski T."/>
            <person name="Ruckert C."/>
            <person name="Schmid J."/>
            <person name="Sidhu V.K."/>
            <person name="Sieber V."/>
            <person name="Tauch A."/>
            <person name="Watt S.A."/>
            <person name="Weisshaar B."/>
            <person name="Becker A."/>
            <person name="Niehaus K."/>
            <person name="Puhler A."/>
        </authorList>
    </citation>
    <scope>NUCLEOTIDE SEQUENCE [LARGE SCALE GENOMIC DNA]</scope>
    <source>
        <strain evidence="1 2">B100</strain>
    </source>
</reference>
<sequence length="31" mass="3582">MNQRPIIASWTAEFSYTFYKITEKTALGSVK</sequence>
<organism evidence="1 2">
    <name type="scientific">Xanthomonas campestris pv. campestris (strain B100)</name>
    <dbReference type="NCBI Taxonomy" id="509169"/>
    <lineage>
        <taxon>Bacteria</taxon>
        <taxon>Pseudomonadati</taxon>
        <taxon>Pseudomonadota</taxon>
        <taxon>Gammaproteobacteria</taxon>
        <taxon>Lysobacterales</taxon>
        <taxon>Lysobacteraceae</taxon>
        <taxon>Xanthomonas</taxon>
    </lineage>
</organism>
<dbReference type="KEGG" id="xca:xcc-b100_3099"/>
<accession>B0RX98</accession>
<dbReference type="EMBL" id="AM920689">
    <property type="protein sequence ID" value="CAP52464.1"/>
    <property type="molecule type" value="Genomic_DNA"/>
</dbReference>
<dbReference type="HOGENOM" id="CLU_3399132_0_0_6"/>
<protein>
    <submittedName>
        <fullName evidence="1">Uncharacterized protein</fullName>
    </submittedName>
</protein>
<gene>
    <name evidence="1" type="ORF">XCCB100_3099</name>
</gene>
<evidence type="ECO:0000313" key="1">
    <source>
        <dbReference type="EMBL" id="CAP52464.1"/>
    </source>
</evidence>
<dbReference type="Proteomes" id="UP000001188">
    <property type="component" value="Chromosome"/>
</dbReference>
<evidence type="ECO:0000313" key="2">
    <source>
        <dbReference type="Proteomes" id="UP000001188"/>
    </source>
</evidence>